<dbReference type="AlphaFoldDB" id="A0A3P7LCJ1"/>
<evidence type="ECO:0000256" key="2">
    <source>
        <dbReference type="ARBA" id="ARBA00022692"/>
    </source>
</evidence>
<dbReference type="SUPFAM" id="SSF55073">
    <property type="entry name" value="Nucleotide cyclase"/>
    <property type="match status" value="1"/>
</dbReference>
<dbReference type="Gene3D" id="3.30.70.1230">
    <property type="entry name" value="Nucleotide cyclase"/>
    <property type="match status" value="1"/>
</dbReference>
<evidence type="ECO:0000256" key="4">
    <source>
        <dbReference type="ARBA" id="ARBA00022989"/>
    </source>
</evidence>
<accession>A0A3P7LCJ1</accession>
<reference evidence="8 9" key="1">
    <citation type="submission" date="2018-11" db="EMBL/GenBank/DDBJ databases">
        <authorList>
            <consortium name="Pathogen Informatics"/>
        </authorList>
    </citation>
    <scope>NUCLEOTIDE SEQUENCE [LARGE SCALE GENOMIC DNA]</scope>
</reference>
<keyword evidence="5" id="KW-0472">Membrane</keyword>
<feature type="domain" description="Guanylate cyclase" evidence="7">
    <location>
        <begin position="104"/>
        <end position="131"/>
    </location>
</feature>
<keyword evidence="2" id="KW-0812">Transmembrane</keyword>
<dbReference type="GO" id="GO:0001653">
    <property type="term" value="F:peptide receptor activity"/>
    <property type="evidence" value="ECO:0007669"/>
    <property type="project" value="TreeGrafter"/>
</dbReference>
<dbReference type="GO" id="GO:0000166">
    <property type="term" value="F:nucleotide binding"/>
    <property type="evidence" value="ECO:0007669"/>
    <property type="project" value="UniProtKB-KW"/>
</dbReference>
<sequence length="131" mass="14496">MHTLVPYRPTLENEDGSSAELVKLISEAWDENPDVRPEFTTIKVSMRKLNKAGDTGNLLDNVLGRMEYYANNLEDLVKERTAQSVASQLIKKEAVTAESFELVTIYFSDIVGFTSLSAESTPMQVSPLAAP</sequence>
<dbReference type="GO" id="GO:0005886">
    <property type="term" value="C:plasma membrane"/>
    <property type="evidence" value="ECO:0007669"/>
    <property type="project" value="TreeGrafter"/>
</dbReference>
<evidence type="ECO:0000313" key="8">
    <source>
        <dbReference type="EMBL" id="VDN14765.1"/>
    </source>
</evidence>
<evidence type="ECO:0000256" key="6">
    <source>
        <dbReference type="ARBA" id="ARBA00023239"/>
    </source>
</evidence>
<proteinExistence type="predicted"/>
<protein>
    <recommendedName>
        <fullName evidence="7">Guanylate cyclase domain-containing protein</fullName>
    </recommendedName>
</protein>
<dbReference type="PANTHER" id="PTHR11920">
    <property type="entry name" value="GUANYLYL CYCLASE"/>
    <property type="match status" value="1"/>
</dbReference>
<organism evidence="8 9">
    <name type="scientific">Dibothriocephalus latus</name>
    <name type="common">Fish tapeworm</name>
    <name type="synonym">Diphyllobothrium latum</name>
    <dbReference type="NCBI Taxonomy" id="60516"/>
    <lineage>
        <taxon>Eukaryota</taxon>
        <taxon>Metazoa</taxon>
        <taxon>Spiralia</taxon>
        <taxon>Lophotrochozoa</taxon>
        <taxon>Platyhelminthes</taxon>
        <taxon>Cestoda</taxon>
        <taxon>Eucestoda</taxon>
        <taxon>Diphyllobothriidea</taxon>
        <taxon>Diphyllobothriidae</taxon>
        <taxon>Dibothriocephalus</taxon>
    </lineage>
</organism>
<dbReference type="GO" id="GO:0007168">
    <property type="term" value="P:receptor guanylyl cyclase signaling pathway"/>
    <property type="evidence" value="ECO:0007669"/>
    <property type="project" value="TreeGrafter"/>
</dbReference>
<keyword evidence="9" id="KW-1185">Reference proteome</keyword>
<comment type="subcellular location">
    <subcellularLocation>
        <location evidence="1">Membrane</location>
    </subcellularLocation>
</comment>
<dbReference type="EMBL" id="UYRU01060313">
    <property type="protein sequence ID" value="VDN14765.1"/>
    <property type="molecule type" value="Genomic_DNA"/>
</dbReference>
<dbReference type="PROSITE" id="PS50125">
    <property type="entry name" value="GUANYLATE_CYCLASE_2"/>
    <property type="match status" value="1"/>
</dbReference>
<dbReference type="Proteomes" id="UP000281553">
    <property type="component" value="Unassembled WGS sequence"/>
</dbReference>
<evidence type="ECO:0000256" key="3">
    <source>
        <dbReference type="ARBA" id="ARBA00022741"/>
    </source>
</evidence>
<dbReference type="PANTHER" id="PTHR11920:SF494">
    <property type="entry name" value="ATRIAL NATRIURETIC PEPTIDE RECEPTOR 2"/>
    <property type="match status" value="1"/>
</dbReference>
<dbReference type="GO" id="GO:0035556">
    <property type="term" value="P:intracellular signal transduction"/>
    <property type="evidence" value="ECO:0007669"/>
    <property type="project" value="InterPro"/>
</dbReference>
<keyword evidence="6" id="KW-0456">Lyase</keyword>
<dbReference type="InterPro" id="IPR029787">
    <property type="entry name" value="Nucleotide_cyclase"/>
</dbReference>
<evidence type="ECO:0000313" key="9">
    <source>
        <dbReference type="Proteomes" id="UP000281553"/>
    </source>
</evidence>
<evidence type="ECO:0000256" key="5">
    <source>
        <dbReference type="ARBA" id="ARBA00023136"/>
    </source>
</evidence>
<dbReference type="InterPro" id="IPR050401">
    <property type="entry name" value="Cyclic_nucleotide_synthase"/>
</dbReference>
<keyword evidence="4" id="KW-1133">Transmembrane helix</keyword>
<dbReference type="Pfam" id="PF00211">
    <property type="entry name" value="Guanylate_cyc"/>
    <property type="match status" value="1"/>
</dbReference>
<dbReference type="InterPro" id="IPR001054">
    <property type="entry name" value="A/G_cyclase"/>
</dbReference>
<evidence type="ECO:0000259" key="7">
    <source>
        <dbReference type="PROSITE" id="PS50125"/>
    </source>
</evidence>
<dbReference type="GO" id="GO:0004383">
    <property type="term" value="F:guanylate cyclase activity"/>
    <property type="evidence" value="ECO:0007669"/>
    <property type="project" value="TreeGrafter"/>
</dbReference>
<dbReference type="OrthoDB" id="1890790at2759"/>
<dbReference type="GO" id="GO:0004016">
    <property type="term" value="F:adenylate cyclase activity"/>
    <property type="evidence" value="ECO:0007669"/>
    <property type="project" value="TreeGrafter"/>
</dbReference>
<gene>
    <name evidence="8" type="ORF">DILT_LOCUS10596</name>
</gene>
<evidence type="ECO:0000256" key="1">
    <source>
        <dbReference type="ARBA" id="ARBA00004370"/>
    </source>
</evidence>
<keyword evidence="3" id="KW-0547">Nucleotide-binding</keyword>
<name>A0A3P7LCJ1_DIBLA</name>